<dbReference type="AlphaFoldDB" id="E4ZHH2"/>
<dbReference type="InParanoid" id="E4ZHH2"/>
<protein>
    <submittedName>
        <fullName evidence="2">Predicted protein</fullName>
    </submittedName>
</protein>
<organism evidence="3">
    <name type="scientific">Leptosphaeria maculans (strain JN3 / isolate v23.1.3 / race Av1-4-5-6-7-8)</name>
    <name type="common">Blackleg fungus</name>
    <name type="synonym">Phoma lingam</name>
    <dbReference type="NCBI Taxonomy" id="985895"/>
    <lineage>
        <taxon>Eukaryota</taxon>
        <taxon>Fungi</taxon>
        <taxon>Dikarya</taxon>
        <taxon>Ascomycota</taxon>
        <taxon>Pezizomycotina</taxon>
        <taxon>Dothideomycetes</taxon>
        <taxon>Pleosporomycetidae</taxon>
        <taxon>Pleosporales</taxon>
        <taxon>Pleosporineae</taxon>
        <taxon>Leptosphaeriaceae</taxon>
        <taxon>Plenodomus</taxon>
        <taxon>Plenodomus lingam/Leptosphaeria maculans species complex</taxon>
    </lineage>
</organism>
<sequence>MFLNLPHRSSASYLNMTLTLSTPMKFEAFQTAKEPENVDIMIEAKIVNDQMIRRLERELCEPERHSQASAPSMEKHAPSVTNSVNIPVESSIDRIRKWIEQGGAVFASHFWQDPTEETDEKKTRLFFDKTLARIRKSRLAMRQIIEDLETDIPASEPLLRRMKQDEDLLDAAIQALRTRSGDSIVQGLSPKKIRAIQTLRLKIEDTDRELETAYIALIKSTRPDLVAAATSAFKRRLAVASQIVQKNAHFTRYLLWGLQARLEDTGVNKDVLSNYKAVANSLLTLRDTQIALARLIDRAMSVYGVEALKPMDSINSLMEHPGSTSHEVVYTSASPAVIRSSQLNKAQIRADIATEERLASEVEAQKMAMQRLSDDGYAHATQSSPLKSKEESDDLAHRLFRPSGPVSESLTKGTSAHALETEEAAKKASHDANLVQEVRAAYEDTYGPITVGHTQLAKAAEEVKNETEIGTKQFDMLKDDPVTTSAHAISPQLPETPVETCGITNAFNESTTKPTAGPSPVQTNEVAKPLSTPHTDSASPDQIAIATNSNTSCDPLASESSDNNPDLSKLPTHYTILLYNPQTDSVTVSTSTSPPPRDITPTITLPQALANLDAPAKFVPYIPDELEIVSANKDMLVLRNWIATLDGAATRPDSLSSAAKSVRDDAKRSKRDVNPIDGTARLSPTGYVGPEESQEQFEKEFEERRQAAEKITVAQSTSDVNRQASNRSQTAPKEAGKGGAGSVVKTAIWAAATCYVFGVIGEIVSGP</sequence>
<feature type="compositionally biased region" description="Basic and acidic residues" evidence="1">
    <location>
        <begin position="661"/>
        <end position="674"/>
    </location>
</feature>
<feature type="compositionally biased region" description="Basic and acidic residues" evidence="1">
    <location>
        <begin position="696"/>
        <end position="708"/>
    </location>
</feature>
<feature type="compositionally biased region" description="Polar residues" evidence="1">
    <location>
        <begin position="713"/>
        <end position="731"/>
    </location>
</feature>
<dbReference type="eggNOG" id="ENOG502SRDH">
    <property type="taxonomic scope" value="Eukaryota"/>
</dbReference>
<accession>E4ZHH2</accession>
<dbReference type="STRING" id="985895.E4ZHH2"/>
<feature type="compositionally biased region" description="Basic and acidic residues" evidence="1">
    <location>
        <begin position="419"/>
        <end position="429"/>
    </location>
</feature>
<evidence type="ECO:0000313" key="2">
    <source>
        <dbReference type="EMBL" id="CBX90805.1"/>
    </source>
</evidence>
<keyword evidence="3" id="KW-1185">Reference proteome</keyword>
<feature type="compositionally biased region" description="Polar residues" evidence="1">
    <location>
        <begin position="532"/>
        <end position="566"/>
    </location>
</feature>
<feature type="region of interest" description="Disordered" evidence="1">
    <location>
        <begin position="507"/>
        <end position="569"/>
    </location>
</feature>
<feature type="region of interest" description="Disordered" evidence="1">
    <location>
        <begin position="399"/>
        <end position="429"/>
    </location>
</feature>
<dbReference type="VEuPathDB" id="FungiDB:LEMA_P058390.1"/>
<reference evidence="3" key="1">
    <citation type="journal article" date="2011" name="Nat. Commun.">
        <title>Effector diversification within compartments of the Leptosphaeria maculans genome affected by Repeat-Induced Point mutations.</title>
        <authorList>
            <person name="Rouxel T."/>
            <person name="Grandaubert J."/>
            <person name="Hane J.K."/>
            <person name="Hoede C."/>
            <person name="van de Wouw A.P."/>
            <person name="Couloux A."/>
            <person name="Dominguez V."/>
            <person name="Anthouard V."/>
            <person name="Bally P."/>
            <person name="Bourras S."/>
            <person name="Cozijnsen A.J."/>
            <person name="Ciuffetti L.M."/>
            <person name="Degrave A."/>
            <person name="Dilmaghani A."/>
            <person name="Duret L."/>
            <person name="Fudal I."/>
            <person name="Goodwin S.B."/>
            <person name="Gout L."/>
            <person name="Glaser N."/>
            <person name="Linglin J."/>
            <person name="Kema G.H.J."/>
            <person name="Lapalu N."/>
            <person name="Lawrence C.B."/>
            <person name="May K."/>
            <person name="Meyer M."/>
            <person name="Ollivier B."/>
            <person name="Poulain J."/>
            <person name="Schoch C.L."/>
            <person name="Simon A."/>
            <person name="Spatafora J.W."/>
            <person name="Stachowiak A."/>
            <person name="Turgeon B.G."/>
            <person name="Tyler B.M."/>
            <person name="Vincent D."/>
            <person name="Weissenbach J."/>
            <person name="Amselem J."/>
            <person name="Quesneville H."/>
            <person name="Oliver R.P."/>
            <person name="Wincker P."/>
            <person name="Balesdent M.-H."/>
            <person name="Howlett B.J."/>
        </authorList>
    </citation>
    <scope>NUCLEOTIDE SEQUENCE [LARGE SCALE GENOMIC DNA]</scope>
    <source>
        <strain evidence="3">JN3 / isolate v23.1.3 / race Av1-4-5-6-7-8</strain>
    </source>
</reference>
<evidence type="ECO:0000313" key="3">
    <source>
        <dbReference type="Proteomes" id="UP000002668"/>
    </source>
</evidence>
<dbReference type="HOGENOM" id="CLU_364106_0_0_1"/>
<dbReference type="Proteomes" id="UP000002668">
    <property type="component" value="Genome"/>
</dbReference>
<proteinExistence type="predicted"/>
<dbReference type="EMBL" id="FP929065">
    <property type="protein sequence ID" value="CBX90805.1"/>
    <property type="molecule type" value="Genomic_DNA"/>
</dbReference>
<dbReference type="OrthoDB" id="3946750at2759"/>
<feature type="region of interest" description="Disordered" evidence="1">
    <location>
        <begin position="61"/>
        <end position="80"/>
    </location>
</feature>
<name>E4ZHH2_LEPMJ</name>
<feature type="region of interest" description="Disordered" evidence="1">
    <location>
        <begin position="651"/>
        <end position="740"/>
    </location>
</feature>
<evidence type="ECO:0000256" key="1">
    <source>
        <dbReference type="SAM" id="MobiDB-lite"/>
    </source>
</evidence>
<gene>
    <name evidence="2" type="ORF">LEMA_P058390.1</name>
</gene>
<feature type="compositionally biased region" description="Polar residues" evidence="1">
    <location>
        <begin position="507"/>
        <end position="525"/>
    </location>
</feature>